<keyword evidence="1" id="KW-0812">Transmembrane</keyword>
<dbReference type="InParanoid" id="V5FPQ6"/>
<comment type="caution">
    <text evidence="2">The sequence shown here is derived from an EMBL/GenBank/DDBJ whole genome shotgun (WGS) entry which is preliminary data.</text>
</comment>
<proteinExistence type="predicted"/>
<dbReference type="HOGENOM" id="CLU_093582_1_0_1"/>
<dbReference type="Proteomes" id="UP000018001">
    <property type="component" value="Unassembled WGS sequence"/>
</dbReference>
<evidence type="ECO:0000256" key="1">
    <source>
        <dbReference type="SAM" id="Phobius"/>
    </source>
</evidence>
<keyword evidence="1" id="KW-0472">Membrane</keyword>
<organism evidence="2 3">
    <name type="scientific">Byssochlamys spectabilis (strain No. 5 / NBRC 109023)</name>
    <name type="common">Paecilomyces variotii</name>
    <dbReference type="NCBI Taxonomy" id="1356009"/>
    <lineage>
        <taxon>Eukaryota</taxon>
        <taxon>Fungi</taxon>
        <taxon>Dikarya</taxon>
        <taxon>Ascomycota</taxon>
        <taxon>Pezizomycotina</taxon>
        <taxon>Eurotiomycetes</taxon>
        <taxon>Eurotiomycetidae</taxon>
        <taxon>Eurotiales</taxon>
        <taxon>Thermoascaceae</taxon>
        <taxon>Paecilomyces</taxon>
    </lineage>
</organism>
<evidence type="ECO:0000313" key="2">
    <source>
        <dbReference type="EMBL" id="GAD93923.1"/>
    </source>
</evidence>
<dbReference type="EMBL" id="BAUL01000071">
    <property type="protein sequence ID" value="GAD93923.1"/>
    <property type="molecule type" value="Genomic_DNA"/>
</dbReference>
<name>V5FPQ6_BYSSN</name>
<protein>
    <submittedName>
        <fullName evidence="2">Uncharacterized protein</fullName>
    </submittedName>
</protein>
<evidence type="ECO:0000313" key="3">
    <source>
        <dbReference type="Proteomes" id="UP000018001"/>
    </source>
</evidence>
<gene>
    <name evidence="2" type="ORF">PVAR5_2542</name>
</gene>
<dbReference type="eggNOG" id="ENOG502T0H0">
    <property type="taxonomic scope" value="Eukaryota"/>
</dbReference>
<sequence length="231" mass="26608">MGSVKSCFNTEDFMQGLKALNNEMAKDEMLAAFAPITFLSTGGFLALRFLKNRQSTGDLDYLLEPEWSRDNDIKAPLHDAIKRVTRRLNFAEDWLNDEMAFFVPIRSQKHLFDEAQKQNIVLWQGKNLRILAVPLEWALERKLRRIHAGTQGPKRGADISDAVALLKHIRDRNGDRLDMERTRTFSMCSYEPPPNQRTMDLIAFAYRRTYKEEAFIEAAAITHNRSNGTCI</sequence>
<reference evidence="3" key="1">
    <citation type="journal article" date="2014" name="Genome Announc.">
        <title>Draft genome sequence of the formaldehyde-resistant fungus Byssochlamys spectabilis No. 5 (anamorph Paecilomyces variotii No. 5) (NBRC109023).</title>
        <authorList>
            <person name="Oka T."/>
            <person name="Ekino K."/>
            <person name="Fukuda K."/>
            <person name="Nomura Y."/>
        </authorList>
    </citation>
    <scope>NUCLEOTIDE SEQUENCE [LARGE SCALE GENOMIC DNA]</scope>
    <source>
        <strain evidence="3">No. 5 / NBRC 109023</strain>
    </source>
</reference>
<keyword evidence="1" id="KW-1133">Transmembrane helix</keyword>
<dbReference type="OrthoDB" id="3348320at2759"/>
<feature type="transmembrane region" description="Helical" evidence="1">
    <location>
        <begin position="30"/>
        <end position="50"/>
    </location>
</feature>
<dbReference type="AlphaFoldDB" id="V5FPQ6"/>
<keyword evidence="3" id="KW-1185">Reference proteome</keyword>
<accession>V5FPQ6</accession>